<evidence type="ECO:0000313" key="3">
    <source>
        <dbReference type="Proteomes" id="UP000243688"/>
    </source>
</evidence>
<evidence type="ECO:0000313" key="2">
    <source>
        <dbReference type="EMBL" id="PDO10016.1"/>
    </source>
</evidence>
<organism evidence="2 3">
    <name type="scientific">Candidatus Reconcilbacillus cellulovorans</name>
    <dbReference type="NCBI Taxonomy" id="1906605"/>
    <lineage>
        <taxon>Bacteria</taxon>
        <taxon>Bacillati</taxon>
        <taxon>Bacillota</taxon>
        <taxon>Bacilli</taxon>
        <taxon>Bacillales</taxon>
        <taxon>Paenibacillaceae</taxon>
        <taxon>Candidatus Reconcilbacillus</taxon>
    </lineage>
</organism>
<evidence type="ECO:0008006" key="4">
    <source>
        <dbReference type="Google" id="ProtNLM"/>
    </source>
</evidence>
<dbReference type="EMBL" id="MOXJ01000021">
    <property type="protein sequence ID" value="PDO10016.1"/>
    <property type="molecule type" value="Genomic_DNA"/>
</dbReference>
<gene>
    <name evidence="2" type="ORF">BLM47_09380</name>
</gene>
<feature type="transmembrane region" description="Helical" evidence="1">
    <location>
        <begin position="12"/>
        <end position="32"/>
    </location>
</feature>
<proteinExistence type="predicted"/>
<keyword evidence="1" id="KW-1133">Transmembrane helix</keyword>
<reference evidence="2 3" key="1">
    <citation type="submission" date="2016-12" db="EMBL/GenBank/DDBJ databases">
        <title>Candidatus Reconcilibacillus cellulovorans genome.</title>
        <authorList>
            <person name="Kolinko S."/>
            <person name="Wu Y.-W."/>
            <person name="Tachea F."/>
            <person name="Denzel E."/>
            <person name="Hiras J."/>
            <person name="Baecker N."/>
            <person name="Chan L.J."/>
            <person name="Eichorst S.A."/>
            <person name="Frey D."/>
            <person name="Adams P.D."/>
            <person name="Pray T."/>
            <person name="Tanjore D."/>
            <person name="Petzold C.J."/>
            <person name="Gladden J.M."/>
            <person name="Simmons B.A."/>
            <person name="Singer S.W."/>
        </authorList>
    </citation>
    <scope>NUCLEOTIDE SEQUENCE [LARGE SCALE GENOMIC DNA]</scope>
    <source>
        <strain evidence="2">JTherm</strain>
    </source>
</reference>
<dbReference type="Proteomes" id="UP000243688">
    <property type="component" value="Unassembled WGS sequence"/>
</dbReference>
<protein>
    <recommendedName>
        <fullName evidence="4">DUF3267 domain-containing protein</fullName>
    </recommendedName>
</protein>
<sequence>MDTKRFLLNQLILFPFGILIIFIYDVFFYMFFQKAVDWTIVSFVSLSVVTIVLHELLHALMLPGGIGSSRNRLIAVTLVPFVALSVVPVAVAAVLRMPHFRFMIFIRPSTY</sequence>
<feature type="transmembrane region" description="Helical" evidence="1">
    <location>
        <begin position="73"/>
        <end position="95"/>
    </location>
</feature>
<comment type="caution">
    <text evidence="2">The sequence shown here is derived from an EMBL/GenBank/DDBJ whole genome shotgun (WGS) entry which is preliminary data.</text>
</comment>
<keyword evidence="1" id="KW-0472">Membrane</keyword>
<dbReference type="AlphaFoldDB" id="A0A2A6DZN0"/>
<evidence type="ECO:0000256" key="1">
    <source>
        <dbReference type="SAM" id="Phobius"/>
    </source>
</evidence>
<name>A0A2A6DZN0_9BACL</name>
<accession>A0A2A6DZN0</accession>
<keyword evidence="1" id="KW-0812">Transmembrane</keyword>
<feature type="transmembrane region" description="Helical" evidence="1">
    <location>
        <begin position="38"/>
        <end position="61"/>
    </location>
</feature>